<keyword evidence="3" id="KW-0560">Oxidoreductase</keyword>
<accession>A0A0J1FVA8</accession>
<name>A0A0J1FVA8_9FIRM</name>
<evidence type="ECO:0000256" key="1">
    <source>
        <dbReference type="ARBA" id="ARBA00022630"/>
    </source>
</evidence>
<evidence type="ECO:0000256" key="3">
    <source>
        <dbReference type="ARBA" id="ARBA00023002"/>
    </source>
</evidence>
<evidence type="ECO:0000313" key="5">
    <source>
        <dbReference type="EMBL" id="KLU67365.1"/>
    </source>
</evidence>
<feature type="domain" description="Nitroreductase" evidence="4">
    <location>
        <begin position="11"/>
        <end position="191"/>
    </location>
</feature>
<protein>
    <submittedName>
        <fullName evidence="5">Nitroreductase A</fullName>
    </submittedName>
</protein>
<organism evidence="5 6">
    <name type="scientific">Desulfosporosinus acididurans</name>
    <dbReference type="NCBI Taxonomy" id="476652"/>
    <lineage>
        <taxon>Bacteria</taxon>
        <taxon>Bacillati</taxon>
        <taxon>Bacillota</taxon>
        <taxon>Clostridia</taxon>
        <taxon>Eubacteriales</taxon>
        <taxon>Desulfitobacteriaceae</taxon>
        <taxon>Desulfosporosinus</taxon>
    </lineage>
</organism>
<dbReference type="EMBL" id="LDZY01000002">
    <property type="protein sequence ID" value="KLU67365.1"/>
    <property type="molecule type" value="Genomic_DNA"/>
</dbReference>
<dbReference type="RefSeq" id="WP_047808516.1">
    <property type="nucleotide sequence ID" value="NZ_LDZY01000002.1"/>
</dbReference>
<dbReference type="InterPro" id="IPR029479">
    <property type="entry name" value="Nitroreductase"/>
</dbReference>
<dbReference type="PANTHER" id="PTHR23026">
    <property type="entry name" value="NADPH NITROREDUCTASE"/>
    <property type="match status" value="1"/>
</dbReference>
<keyword evidence="2" id="KW-0288">FMN</keyword>
<sequence length="212" mass="23298">MPSNQNLDEVLKSRRSIRRFTTETPAKEDIEAIIQAGILAPFAALANTGKDGRKIIVISRNNQLLTQLANIVRKKAAVLAEQFKSQMDTNPFLQTQGQGFLKRLEMTAQQGPLGIGSAPYYIVVAEKKGIPDVQHQSISYCMENMWLKAASLGLGFHLVSITSQMEQDSEFCGLLNLPKGEYGLDGCAIGYPAQNPPQPTIASVEEVTTWFI</sequence>
<dbReference type="InterPro" id="IPR050627">
    <property type="entry name" value="Nitroreductase/BluB"/>
</dbReference>
<dbReference type="Proteomes" id="UP000036356">
    <property type="component" value="Unassembled WGS sequence"/>
</dbReference>
<keyword evidence="6" id="KW-1185">Reference proteome</keyword>
<evidence type="ECO:0000256" key="2">
    <source>
        <dbReference type="ARBA" id="ARBA00022643"/>
    </source>
</evidence>
<keyword evidence="1" id="KW-0285">Flavoprotein</keyword>
<gene>
    <name evidence="5" type="ORF">DEAC_c05770</name>
</gene>
<dbReference type="Gene3D" id="3.40.109.10">
    <property type="entry name" value="NADH Oxidase"/>
    <property type="match status" value="1"/>
</dbReference>
<dbReference type="Pfam" id="PF00881">
    <property type="entry name" value="Nitroreductase"/>
    <property type="match status" value="1"/>
</dbReference>
<dbReference type="STRING" id="476652.DEAC_c05770"/>
<proteinExistence type="predicted"/>
<reference evidence="5 6" key="1">
    <citation type="submission" date="2015-06" db="EMBL/GenBank/DDBJ databases">
        <title>Draft genome of the moderately acidophilic sulfate reducer Candidatus Desulfosporosinus acididurans strain M1.</title>
        <authorList>
            <person name="Poehlein A."/>
            <person name="Petzsch P."/>
            <person name="Johnson B.D."/>
            <person name="Schloemann M."/>
            <person name="Daniel R."/>
            <person name="Muehling M."/>
        </authorList>
    </citation>
    <scope>NUCLEOTIDE SEQUENCE [LARGE SCALE GENOMIC DNA]</scope>
    <source>
        <strain evidence="5 6">M1</strain>
    </source>
</reference>
<comment type="caution">
    <text evidence="5">The sequence shown here is derived from an EMBL/GenBank/DDBJ whole genome shotgun (WGS) entry which is preliminary data.</text>
</comment>
<dbReference type="SUPFAM" id="SSF55469">
    <property type="entry name" value="FMN-dependent nitroreductase-like"/>
    <property type="match status" value="1"/>
</dbReference>
<dbReference type="InterPro" id="IPR000415">
    <property type="entry name" value="Nitroreductase-like"/>
</dbReference>
<dbReference type="AlphaFoldDB" id="A0A0J1FVA8"/>
<dbReference type="PANTHER" id="PTHR23026:SF90">
    <property type="entry name" value="IODOTYROSINE DEIODINASE 1"/>
    <property type="match status" value="1"/>
</dbReference>
<evidence type="ECO:0000313" key="6">
    <source>
        <dbReference type="Proteomes" id="UP000036356"/>
    </source>
</evidence>
<dbReference type="PATRIC" id="fig|476652.3.peg.587"/>
<evidence type="ECO:0000259" key="4">
    <source>
        <dbReference type="Pfam" id="PF00881"/>
    </source>
</evidence>
<dbReference type="GO" id="GO:0016491">
    <property type="term" value="F:oxidoreductase activity"/>
    <property type="evidence" value="ECO:0007669"/>
    <property type="project" value="UniProtKB-KW"/>
</dbReference>